<name>A0A225M044_9BURK</name>
<evidence type="ECO:0000313" key="4">
    <source>
        <dbReference type="Proteomes" id="UP000214603"/>
    </source>
</evidence>
<dbReference type="PANTHER" id="PTHR42928:SF5">
    <property type="entry name" value="BLR1237 PROTEIN"/>
    <property type="match status" value="1"/>
</dbReference>
<dbReference type="SUPFAM" id="SSF53850">
    <property type="entry name" value="Periplasmic binding protein-like II"/>
    <property type="match status" value="1"/>
</dbReference>
<dbReference type="InterPro" id="IPR042100">
    <property type="entry name" value="Bug_dom1"/>
</dbReference>
<feature type="chain" id="PRO_5013166600" evidence="2">
    <location>
        <begin position="24"/>
        <end position="326"/>
    </location>
</feature>
<dbReference type="Gene3D" id="3.40.190.10">
    <property type="entry name" value="Periplasmic binding protein-like II"/>
    <property type="match status" value="1"/>
</dbReference>
<dbReference type="CDD" id="cd07012">
    <property type="entry name" value="PBP2_Bug_TTT"/>
    <property type="match status" value="1"/>
</dbReference>
<dbReference type="PANTHER" id="PTHR42928">
    <property type="entry name" value="TRICARBOXYLATE-BINDING PROTEIN"/>
    <property type="match status" value="1"/>
</dbReference>
<gene>
    <name evidence="3" type="ORF">CEY11_21580</name>
</gene>
<dbReference type="Proteomes" id="UP000214603">
    <property type="component" value="Unassembled WGS sequence"/>
</dbReference>
<comment type="similarity">
    <text evidence="1">Belongs to the UPF0065 (bug) family.</text>
</comment>
<dbReference type="RefSeq" id="WP_088605501.1">
    <property type="nucleotide sequence ID" value="NZ_NJIH01000014.1"/>
</dbReference>
<dbReference type="InterPro" id="IPR005064">
    <property type="entry name" value="BUG"/>
</dbReference>
<reference evidence="4" key="1">
    <citation type="submission" date="2017-06" db="EMBL/GenBank/DDBJ databases">
        <title>Herbaspirillum phytohormonus sp. nov., isolated from the root nodule of Robinia pseudoacacia in lead-zinc mine.</title>
        <authorList>
            <person name="Fan M."/>
            <person name="Lin Y."/>
        </authorList>
    </citation>
    <scope>NUCLEOTIDE SEQUENCE [LARGE SCALE GENOMIC DNA]</scope>
    <source>
        <strain evidence="4">SC-089</strain>
    </source>
</reference>
<sequence>MKTLMHIGACLFACMVLPISAWAWEPVKPIQLIVGFSAGGGTDLIARALAIGAKEVMPQPIVVVNRPGASGVIAAEKVAHAAPDGYTLLVAGGSESTSLPNYQQVPYTLSKDFRPIIHVIRLRTMLAVKADSKIHTFADLVAYAKANPGKLMYGTSGVGSLTHSMMLLVNRAAGIDTRHVPYKGDADVMTALLSGQVQIALGSPDQMKPWIDSGKMRPLTLSSNDRYPGLPNVPTLKELGYDIYLENMKGIVAPAGLPDDVYAYLNQHLHQAMQTQAFKTAVARSNFEVLYMDGPTFGAAMQKMSNGIAAALDKSVTKVSQANAGK</sequence>
<evidence type="ECO:0000256" key="2">
    <source>
        <dbReference type="SAM" id="SignalP"/>
    </source>
</evidence>
<organism evidence="3 4">
    <name type="scientific">Candidimonas nitroreducens</name>
    <dbReference type="NCBI Taxonomy" id="683354"/>
    <lineage>
        <taxon>Bacteria</taxon>
        <taxon>Pseudomonadati</taxon>
        <taxon>Pseudomonadota</taxon>
        <taxon>Betaproteobacteria</taxon>
        <taxon>Burkholderiales</taxon>
        <taxon>Alcaligenaceae</taxon>
        <taxon>Candidimonas</taxon>
    </lineage>
</organism>
<dbReference type="OrthoDB" id="8632847at2"/>
<keyword evidence="3" id="KW-0675">Receptor</keyword>
<evidence type="ECO:0000313" key="3">
    <source>
        <dbReference type="EMBL" id="OWT54754.1"/>
    </source>
</evidence>
<dbReference type="Pfam" id="PF03401">
    <property type="entry name" value="TctC"/>
    <property type="match status" value="1"/>
</dbReference>
<dbReference type="Gene3D" id="3.40.190.150">
    <property type="entry name" value="Bordetella uptake gene, domain 1"/>
    <property type="match status" value="1"/>
</dbReference>
<dbReference type="EMBL" id="NJIH01000014">
    <property type="protein sequence ID" value="OWT54754.1"/>
    <property type="molecule type" value="Genomic_DNA"/>
</dbReference>
<keyword evidence="2" id="KW-0732">Signal</keyword>
<feature type="signal peptide" evidence="2">
    <location>
        <begin position="1"/>
        <end position="23"/>
    </location>
</feature>
<protein>
    <submittedName>
        <fullName evidence="3">Receptor</fullName>
    </submittedName>
</protein>
<dbReference type="AlphaFoldDB" id="A0A225M044"/>
<keyword evidence="4" id="KW-1185">Reference proteome</keyword>
<comment type="caution">
    <text evidence="3">The sequence shown here is derived from an EMBL/GenBank/DDBJ whole genome shotgun (WGS) entry which is preliminary data.</text>
</comment>
<dbReference type="PIRSF" id="PIRSF017082">
    <property type="entry name" value="YflP"/>
    <property type="match status" value="1"/>
</dbReference>
<accession>A0A225M044</accession>
<evidence type="ECO:0000256" key="1">
    <source>
        <dbReference type="ARBA" id="ARBA00006987"/>
    </source>
</evidence>
<proteinExistence type="inferred from homology"/>